<evidence type="ECO:0000313" key="1">
    <source>
        <dbReference type="EMBL" id="OBQ66119.1"/>
    </source>
</evidence>
<dbReference type="EMBL" id="LYTK01000012">
    <property type="protein sequence ID" value="OBQ66119.1"/>
    <property type="molecule type" value="Genomic_DNA"/>
</dbReference>
<proteinExistence type="predicted"/>
<sequence length="118" mass="12597">MLALVSNGNAAAIGLLRGHLVVLSMVPLGQPAINRAGPKFLSQKVQKLWNAVLTVLVGGDYIRLTNEGGAPLATKKFASKAALREIQESRVSDTRTAPKPRFKGSRRCVCGVCSLKIE</sequence>
<evidence type="ECO:0000313" key="2">
    <source>
        <dbReference type="Proteomes" id="UP000093737"/>
    </source>
</evidence>
<reference evidence="1 2" key="1">
    <citation type="submission" date="2016-05" db="EMBL/GenBank/DDBJ databases">
        <authorList>
            <person name="Ramsay J.P."/>
        </authorList>
    </citation>
    <scope>NUCLEOTIDE SEQUENCE [LARGE SCALE GENOMIC DNA]</scope>
    <source>
        <strain evidence="1 2">NZP2042</strain>
    </source>
</reference>
<dbReference type="AlphaFoldDB" id="A0A6M7TWN8"/>
<organism evidence="1 2">
    <name type="scientific">Rhizobium loti</name>
    <name type="common">Mesorhizobium loti</name>
    <dbReference type="NCBI Taxonomy" id="381"/>
    <lineage>
        <taxon>Bacteria</taxon>
        <taxon>Pseudomonadati</taxon>
        <taxon>Pseudomonadota</taxon>
        <taxon>Alphaproteobacteria</taxon>
        <taxon>Hyphomicrobiales</taxon>
        <taxon>Phyllobacteriaceae</taxon>
        <taxon>Mesorhizobium</taxon>
    </lineage>
</organism>
<comment type="caution">
    <text evidence="1">The sequence shown here is derived from an EMBL/GenBank/DDBJ whole genome shotgun (WGS) entry which is preliminary data.</text>
</comment>
<gene>
    <name evidence="1" type="ORF">A8145_18650</name>
</gene>
<protein>
    <submittedName>
        <fullName evidence="1">Uncharacterized protein</fullName>
    </submittedName>
</protein>
<accession>A0A6M7TWN8</accession>
<dbReference type="Proteomes" id="UP000093737">
    <property type="component" value="Unassembled WGS sequence"/>
</dbReference>
<name>A0A6M7TWN8_RHILI</name>